<dbReference type="EMBL" id="LPEQ01000125">
    <property type="protein sequence ID" value="KVV39499.1"/>
    <property type="molecule type" value="Genomic_DNA"/>
</dbReference>
<dbReference type="Pfam" id="PF04655">
    <property type="entry name" value="APH_6_hur"/>
    <property type="match status" value="1"/>
</dbReference>
<sequence length="290" mass="31915">MVARAATRAVRTNRAAHVPVRLYHRLHVRHYLRLWDLVPDGGPILTASGGVLPVVWHTRPAMLKVATCDEERRGNALMTWWNGDGAARVWLHDSDAVLLERAQPAPTLTGLSAAGHDDDTIRIACRVAARLHAHRAPEPPEAVPLADWFHALLSHDAGDDVLRRSAATAHRLLAAPPGDDVVLHGDIHHGNVLHFGDRGWLAIDPKGLRGDRAFDYANLFCNPAHDIAVDPARFARRVTLVTQAARLDRRRLLQWILAWAGLSAVWLMEADLPPDTRLQVARLAAAALDA</sequence>
<proteinExistence type="predicted"/>
<dbReference type="GO" id="GO:0019748">
    <property type="term" value="P:secondary metabolic process"/>
    <property type="evidence" value="ECO:0007669"/>
    <property type="project" value="InterPro"/>
</dbReference>
<name>A0A106DDH5_9BURK</name>
<dbReference type="InterPro" id="IPR011009">
    <property type="entry name" value="Kinase-like_dom_sf"/>
</dbReference>
<comment type="caution">
    <text evidence="1">The sequence shown here is derived from an EMBL/GenBank/DDBJ whole genome shotgun (WGS) entry which is preliminary data.</text>
</comment>
<keyword evidence="1" id="KW-0808">Transferase</keyword>
<organism evidence="1 2">
    <name type="scientific">Burkholderia territorii</name>
    <dbReference type="NCBI Taxonomy" id="1503055"/>
    <lineage>
        <taxon>Bacteria</taxon>
        <taxon>Pseudomonadati</taxon>
        <taxon>Pseudomonadota</taxon>
        <taxon>Betaproteobacteria</taxon>
        <taxon>Burkholderiales</taxon>
        <taxon>Burkholderiaceae</taxon>
        <taxon>Burkholderia</taxon>
        <taxon>Burkholderia cepacia complex</taxon>
    </lineage>
</organism>
<protein>
    <submittedName>
        <fullName evidence="1">3'-kinase</fullName>
    </submittedName>
</protein>
<dbReference type="AlphaFoldDB" id="A0A106DDH5"/>
<evidence type="ECO:0000313" key="1">
    <source>
        <dbReference type="EMBL" id="KVV39499.1"/>
    </source>
</evidence>
<reference evidence="1 2" key="1">
    <citation type="submission" date="2015-11" db="EMBL/GenBank/DDBJ databases">
        <title>Expanding the genomic diversity of Burkholderia species for the development of highly accurate diagnostics.</title>
        <authorList>
            <person name="Sahl J."/>
            <person name="Keim P."/>
            <person name="Wagner D."/>
        </authorList>
    </citation>
    <scope>NUCLEOTIDE SEQUENCE [LARGE SCALE GENOMIC DNA]</scope>
    <source>
        <strain evidence="1 2">MSMB1301WGS</strain>
    </source>
</reference>
<dbReference type="Proteomes" id="UP000062317">
    <property type="component" value="Unassembled WGS sequence"/>
</dbReference>
<accession>A0A106DDH5</accession>
<dbReference type="InterPro" id="IPR006748">
    <property type="entry name" value="NH2Glyco/OHUrea_AB-resist_kin"/>
</dbReference>
<keyword evidence="1" id="KW-0418">Kinase</keyword>
<dbReference type="GO" id="GO:0016773">
    <property type="term" value="F:phosphotransferase activity, alcohol group as acceptor"/>
    <property type="evidence" value="ECO:0007669"/>
    <property type="project" value="InterPro"/>
</dbReference>
<dbReference type="SUPFAM" id="SSF56112">
    <property type="entry name" value="Protein kinase-like (PK-like)"/>
    <property type="match status" value="1"/>
</dbReference>
<evidence type="ECO:0000313" key="2">
    <source>
        <dbReference type="Proteomes" id="UP000062317"/>
    </source>
</evidence>
<keyword evidence="2" id="KW-1185">Reference proteome</keyword>
<gene>
    <name evidence="1" type="ORF">WT27_01210</name>
</gene>
<dbReference type="Gene3D" id="3.90.1200.10">
    <property type="match status" value="1"/>
</dbReference>
<dbReference type="GO" id="GO:0016301">
    <property type="term" value="F:kinase activity"/>
    <property type="evidence" value="ECO:0007669"/>
    <property type="project" value="UniProtKB-KW"/>
</dbReference>